<name>A0ABV8RHY7_9SPHN</name>
<keyword evidence="2" id="KW-1185">Reference proteome</keyword>
<dbReference type="EMBL" id="JBHSDH010000013">
    <property type="protein sequence ID" value="MFC4292845.1"/>
    <property type="molecule type" value="Genomic_DNA"/>
</dbReference>
<dbReference type="Pfam" id="PF14014">
    <property type="entry name" value="DUF4230"/>
    <property type="match status" value="1"/>
</dbReference>
<comment type="caution">
    <text evidence="1">The sequence shown here is derived from an EMBL/GenBank/DDBJ whole genome shotgun (WGS) entry which is preliminary data.</text>
</comment>
<proteinExistence type="predicted"/>
<accession>A0ABV8RHY7</accession>
<organism evidence="1 2">
    <name type="scientific">Sphingorhabdus arenilitoris</name>
    <dbReference type="NCBI Taxonomy" id="1490041"/>
    <lineage>
        <taxon>Bacteria</taxon>
        <taxon>Pseudomonadati</taxon>
        <taxon>Pseudomonadota</taxon>
        <taxon>Alphaproteobacteria</taxon>
        <taxon>Sphingomonadales</taxon>
        <taxon>Sphingomonadaceae</taxon>
        <taxon>Sphingorhabdus</taxon>
    </lineage>
</organism>
<protein>
    <submittedName>
        <fullName evidence="1">DUF4230 domain-containing protein</fullName>
    </submittedName>
</protein>
<dbReference type="RefSeq" id="WP_381423866.1">
    <property type="nucleotide sequence ID" value="NZ_JBHSDH010000013.1"/>
</dbReference>
<sequence length="227" mass="24966">MRKVAIIVLVLALLGALLWGWQARRGQEQAELQLGLDSSRVLEQQFRAARQIKVAAIDGRIVARSSDDGFFGILKSTQTKSVPFTVDYLVDLSDADASDWRWDEDSRTLIVAIPDVQVGSPNVDESRAVTQQSGIYISREAGLNLNQRAASAVRARAQKFARSPENLQKARAGAKEAVAALARLPLEAAGKSNIKIVVKFPFEGGENLDRWDESRPIADVIREIESQ</sequence>
<evidence type="ECO:0000313" key="1">
    <source>
        <dbReference type="EMBL" id="MFC4292845.1"/>
    </source>
</evidence>
<gene>
    <name evidence="1" type="ORF">ACFOWX_10515</name>
</gene>
<evidence type="ECO:0000313" key="2">
    <source>
        <dbReference type="Proteomes" id="UP001595887"/>
    </source>
</evidence>
<dbReference type="Proteomes" id="UP001595887">
    <property type="component" value="Unassembled WGS sequence"/>
</dbReference>
<reference evidence="2" key="1">
    <citation type="journal article" date="2019" name="Int. J. Syst. Evol. Microbiol.">
        <title>The Global Catalogue of Microorganisms (GCM) 10K type strain sequencing project: providing services to taxonomists for standard genome sequencing and annotation.</title>
        <authorList>
            <consortium name="The Broad Institute Genomics Platform"/>
            <consortium name="The Broad Institute Genome Sequencing Center for Infectious Disease"/>
            <person name="Wu L."/>
            <person name="Ma J."/>
        </authorList>
    </citation>
    <scope>NUCLEOTIDE SEQUENCE [LARGE SCALE GENOMIC DNA]</scope>
    <source>
        <strain evidence="2">CECT 8531</strain>
    </source>
</reference>
<dbReference type="InterPro" id="IPR025324">
    <property type="entry name" value="DUF4230"/>
</dbReference>